<dbReference type="InterPro" id="IPR027417">
    <property type="entry name" value="P-loop_NTPase"/>
</dbReference>
<sequence length="283" mass="31480">MEPLLEVKNITKRFGGLTAVDNMDMKIFPGEVVGLLGDNGAGKSTLIKVISGVYHANRGKIFFAGKETRIDNPMHALKIGIETIYQDLALAENLNVYSNIFLGREKLKRFLGLIKILDHDYMLAESRKVLDQLEIEVPSLKKQIRTLSGGQRQAVAISRSIYWDAKLLIMDEPTAALGVVEQKNVLNLIRTLSSQNIPVLIISHQLHDVFSVASRLLIMRRGKKIAERMTKETTTDEIVGLIVGSIPGDYHDANTDTAKGSDVNRRHFASKSGKNHRPKQNQG</sequence>
<evidence type="ECO:0000259" key="4">
    <source>
        <dbReference type="PROSITE" id="PS50893"/>
    </source>
</evidence>
<dbReference type="Pfam" id="PF00005">
    <property type="entry name" value="ABC_tran"/>
    <property type="match status" value="1"/>
</dbReference>
<dbReference type="EMBL" id="LAZR01012451">
    <property type="protein sequence ID" value="KKM26778.1"/>
    <property type="molecule type" value="Genomic_DNA"/>
</dbReference>
<keyword evidence="2" id="KW-0067">ATP-binding</keyword>
<reference evidence="5" key="1">
    <citation type="journal article" date="2015" name="Nature">
        <title>Complex archaea that bridge the gap between prokaryotes and eukaryotes.</title>
        <authorList>
            <person name="Spang A."/>
            <person name="Saw J.H."/>
            <person name="Jorgensen S.L."/>
            <person name="Zaremba-Niedzwiedzka K."/>
            <person name="Martijn J."/>
            <person name="Lind A.E."/>
            <person name="van Eijk R."/>
            <person name="Schleper C."/>
            <person name="Guy L."/>
            <person name="Ettema T.J."/>
        </authorList>
    </citation>
    <scope>NUCLEOTIDE SEQUENCE</scope>
</reference>
<dbReference type="GO" id="GO:0016887">
    <property type="term" value="F:ATP hydrolysis activity"/>
    <property type="evidence" value="ECO:0007669"/>
    <property type="project" value="InterPro"/>
</dbReference>
<dbReference type="PANTHER" id="PTHR43790">
    <property type="entry name" value="CARBOHYDRATE TRANSPORT ATP-BINDING PROTEIN MG119-RELATED"/>
    <property type="match status" value="1"/>
</dbReference>
<organism evidence="5">
    <name type="scientific">marine sediment metagenome</name>
    <dbReference type="NCBI Taxonomy" id="412755"/>
    <lineage>
        <taxon>unclassified sequences</taxon>
        <taxon>metagenomes</taxon>
        <taxon>ecological metagenomes</taxon>
    </lineage>
</organism>
<feature type="domain" description="ABC transporter" evidence="4">
    <location>
        <begin position="5"/>
        <end position="246"/>
    </location>
</feature>
<proteinExistence type="predicted"/>
<dbReference type="SUPFAM" id="SSF52540">
    <property type="entry name" value="P-loop containing nucleoside triphosphate hydrolases"/>
    <property type="match status" value="1"/>
</dbReference>
<accession>A0A0F9KXM5</accession>
<dbReference type="InterPro" id="IPR050107">
    <property type="entry name" value="ABC_carbohydrate_import_ATPase"/>
</dbReference>
<evidence type="ECO:0000256" key="1">
    <source>
        <dbReference type="ARBA" id="ARBA00022741"/>
    </source>
</evidence>
<dbReference type="Gene3D" id="3.40.50.300">
    <property type="entry name" value="P-loop containing nucleotide triphosphate hydrolases"/>
    <property type="match status" value="1"/>
</dbReference>
<dbReference type="InterPro" id="IPR003593">
    <property type="entry name" value="AAA+_ATPase"/>
</dbReference>
<dbReference type="PROSITE" id="PS50893">
    <property type="entry name" value="ABC_TRANSPORTER_2"/>
    <property type="match status" value="1"/>
</dbReference>
<dbReference type="CDD" id="cd03216">
    <property type="entry name" value="ABC_Carb_Monos_I"/>
    <property type="match status" value="1"/>
</dbReference>
<dbReference type="GO" id="GO:0005524">
    <property type="term" value="F:ATP binding"/>
    <property type="evidence" value="ECO:0007669"/>
    <property type="project" value="UniProtKB-KW"/>
</dbReference>
<evidence type="ECO:0000256" key="3">
    <source>
        <dbReference type="SAM" id="MobiDB-lite"/>
    </source>
</evidence>
<comment type="caution">
    <text evidence="5">The sequence shown here is derived from an EMBL/GenBank/DDBJ whole genome shotgun (WGS) entry which is preliminary data.</text>
</comment>
<dbReference type="PROSITE" id="PS00211">
    <property type="entry name" value="ABC_TRANSPORTER_1"/>
    <property type="match status" value="1"/>
</dbReference>
<dbReference type="InterPro" id="IPR017871">
    <property type="entry name" value="ABC_transporter-like_CS"/>
</dbReference>
<feature type="compositionally biased region" description="Basic residues" evidence="3">
    <location>
        <begin position="266"/>
        <end position="283"/>
    </location>
</feature>
<name>A0A0F9KXM5_9ZZZZ</name>
<dbReference type="PANTHER" id="PTHR43790:SF8">
    <property type="entry name" value="SUGAR ABC TRANSPORTER ATP-BINDING PROTEIN"/>
    <property type="match status" value="1"/>
</dbReference>
<keyword evidence="1" id="KW-0547">Nucleotide-binding</keyword>
<gene>
    <name evidence="5" type="ORF">LCGC14_1581330</name>
</gene>
<protein>
    <recommendedName>
        <fullName evidence="4">ABC transporter domain-containing protein</fullName>
    </recommendedName>
</protein>
<feature type="region of interest" description="Disordered" evidence="3">
    <location>
        <begin position="253"/>
        <end position="283"/>
    </location>
</feature>
<dbReference type="SMART" id="SM00382">
    <property type="entry name" value="AAA"/>
    <property type="match status" value="1"/>
</dbReference>
<evidence type="ECO:0000256" key="2">
    <source>
        <dbReference type="ARBA" id="ARBA00022840"/>
    </source>
</evidence>
<dbReference type="InterPro" id="IPR003439">
    <property type="entry name" value="ABC_transporter-like_ATP-bd"/>
</dbReference>
<dbReference type="AlphaFoldDB" id="A0A0F9KXM5"/>
<evidence type="ECO:0000313" key="5">
    <source>
        <dbReference type="EMBL" id="KKM26778.1"/>
    </source>
</evidence>